<evidence type="ECO:0000256" key="4">
    <source>
        <dbReference type="ARBA" id="ARBA00022989"/>
    </source>
</evidence>
<dbReference type="NCBIfam" id="TIGR02532">
    <property type="entry name" value="IV_pilin_GFxxxE"/>
    <property type="match status" value="1"/>
</dbReference>
<dbReference type="Gene3D" id="3.30.700.10">
    <property type="entry name" value="Glycoprotein, Type 4 Pilin"/>
    <property type="match status" value="1"/>
</dbReference>
<comment type="caution">
    <text evidence="7">The sequence shown here is derived from an EMBL/GenBank/DDBJ whole genome shotgun (WGS) entry which is preliminary data.</text>
</comment>
<evidence type="ECO:0000313" key="7">
    <source>
        <dbReference type="EMBL" id="KJU82714.1"/>
    </source>
</evidence>
<gene>
    <name evidence="7" type="ORF">MBAV_005089</name>
</gene>
<dbReference type="InterPro" id="IPR012902">
    <property type="entry name" value="N_methyl_site"/>
</dbReference>
<dbReference type="InterPro" id="IPR045584">
    <property type="entry name" value="Pilin-like"/>
</dbReference>
<name>A0A0F3GL68_9BACT</name>
<sequence length="186" mass="19681">MFKVMSEMSKRDERGFTLIELLIVIAIIGILTAIAVPAFLGQREKAKVRSVEAGAKGAVSDLQGYLDSYVAGDPYIIVTSTAGGQGCVEATNATATGKTCQAMYNQASTSTYTAFPGGITDILNDFVNHHTYKGDKSAFTGASLFVTTHTTEGEIFVTPSGTRAVNITAYATDTTSPIFSQVVTTR</sequence>
<keyword evidence="2" id="KW-0488">Methylation</keyword>
<dbReference type="Proteomes" id="UP000033423">
    <property type="component" value="Unassembled WGS sequence"/>
</dbReference>
<keyword evidence="3 6" id="KW-0812">Transmembrane</keyword>
<dbReference type="Pfam" id="PF07963">
    <property type="entry name" value="N_methyl"/>
    <property type="match status" value="1"/>
</dbReference>
<dbReference type="AlphaFoldDB" id="A0A0F3GL68"/>
<keyword evidence="4 6" id="KW-1133">Transmembrane helix</keyword>
<comment type="subcellular location">
    <subcellularLocation>
        <location evidence="1">Membrane</location>
        <topology evidence="1">Single-pass membrane protein</topology>
    </subcellularLocation>
</comment>
<dbReference type="PROSITE" id="PS00409">
    <property type="entry name" value="PROKAR_NTER_METHYL"/>
    <property type="match status" value="1"/>
</dbReference>
<evidence type="ECO:0000256" key="1">
    <source>
        <dbReference type="ARBA" id="ARBA00004167"/>
    </source>
</evidence>
<proteinExistence type="predicted"/>
<organism evidence="7 8">
    <name type="scientific">Candidatus Magnetobacterium bavaricum</name>
    <dbReference type="NCBI Taxonomy" id="29290"/>
    <lineage>
        <taxon>Bacteria</taxon>
        <taxon>Pseudomonadati</taxon>
        <taxon>Nitrospirota</taxon>
        <taxon>Thermodesulfovibrionia</taxon>
        <taxon>Thermodesulfovibrionales</taxon>
        <taxon>Candidatus Magnetobacteriaceae</taxon>
        <taxon>Candidatus Magnetobacterium</taxon>
    </lineage>
</organism>
<dbReference type="PANTHER" id="PTHR30093">
    <property type="entry name" value="GENERAL SECRETION PATHWAY PROTEIN G"/>
    <property type="match status" value="1"/>
</dbReference>
<evidence type="ECO:0000256" key="6">
    <source>
        <dbReference type="SAM" id="Phobius"/>
    </source>
</evidence>
<dbReference type="GO" id="GO:0016020">
    <property type="term" value="C:membrane"/>
    <property type="evidence" value="ECO:0007669"/>
    <property type="project" value="UniProtKB-SubCell"/>
</dbReference>
<evidence type="ECO:0000256" key="3">
    <source>
        <dbReference type="ARBA" id="ARBA00022692"/>
    </source>
</evidence>
<evidence type="ECO:0000256" key="5">
    <source>
        <dbReference type="ARBA" id="ARBA00023136"/>
    </source>
</evidence>
<dbReference type="SUPFAM" id="SSF54523">
    <property type="entry name" value="Pili subunits"/>
    <property type="match status" value="1"/>
</dbReference>
<keyword evidence="8" id="KW-1185">Reference proteome</keyword>
<dbReference type="PANTHER" id="PTHR30093:SF44">
    <property type="entry name" value="TYPE II SECRETION SYSTEM CORE PROTEIN G"/>
    <property type="match status" value="1"/>
</dbReference>
<dbReference type="EMBL" id="LACI01002196">
    <property type="protein sequence ID" value="KJU82714.1"/>
    <property type="molecule type" value="Genomic_DNA"/>
</dbReference>
<feature type="transmembrane region" description="Helical" evidence="6">
    <location>
        <begin position="21"/>
        <end position="40"/>
    </location>
</feature>
<keyword evidence="5 6" id="KW-0472">Membrane</keyword>
<evidence type="ECO:0000313" key="8">
    <source>
        <dbReference type="Proteomes" id="UP000033423"/>
    </source>
</evidence>
<reference evidence="7 8" key="1">
    <citation type="submission" date="2015-02" db="EMBL/GenBank/DDBJ databases">
        <title>Single-cell genomics of uncultivated deep-branching MTB reveals a conserved set of magnetosome genes.</title>
        <authorList>
            <person name="Kolinko S."/>
            <person name="Richter M."/>
            <person name="Glockner F.O."/>
            <person name="Brachmann A."/>
            <person name="Schuler D."/>
        </authorList>
    </citation>
    <scope>NUCLEOTIDE SEQUENCE [LARGE SCALE GENOMIC DNA]</scope>
    <source>
        <strain evidence="7">TM-1</strain>
    </source>
</reference>
<evidence type="ECO:0000256" key="2">
    <source>
        <dbReference type="ARBA" id="ARBA00022481"/>
    </source>
</evidence>
<protein>
    <submittedName>
        <fullName evidence="7">Fimbrial protein</fullName>
    </submittedName>
</protein>
<accession>A0A0F3GL68</accession>